<proteinExistence type="predicted"/>
<feature type="region of interest" description="Disordered" evidence="1">
    <location>
        <begin position="154"/>
        <end position="190"/>
    </location>
</feature>
<dbReference type="AlphaFoldDB" id="A0AA49JDI0"/>
<evidence type="ECO:0000313" key="3">
    <source>
        <dbReference type="Proteomes" id="UP001244443"/>
    </source>
</evidence>
<dbReference type="EMBL" id="CP129970">
    <property type="protein sequence ID" value="WKK85310.1"/>
    <property type="molecule type" value="Genomic_DNA"/>
</dbReference>
<organism evidence="2 3">
    <name type="scientific">Marivirga arenosa</name>
    <dbReference type="NCBI Taxonomy" id="3059076"/>
    <lineage>
        <taxon>Bacteria</taxon>
        <taxon>Pseudomonadati</taxon>
        <taxon>Bacteroidota</taxon>
        <taxon>Cytophagia</taxon>
        <taxon>Cytophagales</taxon>
        <taxon>Marivirgaceae</taxon>
        <taxon>Marivirga</taxon>
    </lineage>
</organism>
<gene>
    <name evidence="2" type="ORF">QYS48_25735</name>
</gene>
<protein>
    <submittedName>
        <fullName evidence="2">Uncharacterized protein</fullName>
    </submittedName>
</protein>
<sequence>MKRLILIFISLFLLDSKLLKSQDFQTFSDDFTNWSNNAGWNGTDSPGRFINGDEVEINGNVIYDDSNYGGGPLVIDGTDATVFGNDLRGYLIISSGSTLLIRGDLELPAGGRVVVEDGGTLIIDGNFNSTGGGFFFSGGDTSNEGRVAVTGNYTQGGSGSYSGGGEVNVAGTSTESEPDGTGNPQGGQTIPADLQAIIDDPTTLPIELKKARRNLNS</sequence>
<dbReference type="Proteomes" id="UP001244443">
    <property type="component" value="Chromosome"/>
</dbReference>
<evidence type="ECO:0000313" key="2">
    <source>
        <dbReference type="EMBL" id="WKK85310.1"/>
    </source>
</evidence>
<feature type="compositionally biased region" description="Gly residues" evidence="1">
    <location>
        <begin position="154"/>
        <end position="166"/>
    </location>
</feature>
<dbReference type="RefSeq" id="WP_302101663.1">
    <property type="nucleotide sequence ID" value="NZ_CP129970.2"/>
</dbReference>
<keyword evidence="3" id="KW-1185">Reference proteome</keyword>
<name>A0AA49JDI0_9BACT</name>
<evidence type="ECO:0000256" key="1">
    <source>
        <dbReference type="SAM" id="MobiDB-lite"/>
    </source>
</evidence>
<accession>A0AA49JDI0</accession>
<reference evidence="2" key="1">
    <citation type="submission" date="2023-08" db="EMBL/GenBank/DDBJ databases">
        <title>Comparative genomics and taxonomic characterization of three novel marine species of genus Marivirga.</title>
        <authorList>
            <person name="Muhammad N."/>
            <person name="Kim S.-G."/>
        </authorList>
    </citation>
    <scope>NUCLEOTIDE SEQUENCE [LARGE SCALE GENOMIC DNA]</scope>
    <source>
        <strain evidence="2">ABR2-2</strain>
    </source>
</reference>